<keyword evidence="2" id="KW-1133">Transmembrane helix</keyword>
<feature type="transmembrane region" description="Helical" evidence="2">
    <location>
        <begin position="6"/>
        <end position="26"/>
    </location>
</feature>
<evidence type="ECO:0000313" key="4">
    <source>
        <dbReference type="Proteomes" id="UP001529421"/>
    </source>
</evidence>
<accession>A0ABT7V9H5</accession>
<comment type="caution">
    <text evidence="3">The sequence shown here is derived from an EMBL/GenBank/DDBJ whole genome shotgun (WGS) entry which is preliminary data.</text>
</comment>
<keyword evidence="4" id="KW-1185">Reference proteome</keyword>
<feature type="region of interest" description="Disordered" evidence="1">
    <location>
        <begin position="101"/>
        <end position="155"/>
    </location>
</feature>
<feature type="transmembrane region" description="Helical" evidence="2">
    <location>
        <begin position="62"/>
        <end position="81"/>
    </location>
</feature>
<evidence type="ECO:0000313" key="3">
    <source>
        <dbReference type="EMBL" id="MDM8275131.1"/>
    </source>
</evidence>
<proteinExistence type="predicted"/>
<gene>
    <name evidence="3" type="ORF">QUW28_06415</name>
</gene>
<organism evidence="3 4">
    <name type="scientific">Enorma phocaeensis</name>
    <dbReference type="NCBI Taxonomy" id="1871019"/>
    <lineage>
        <taxon>Bacteria</taxon>
        <taxon>Bacillati</taxon>
        <taxon>Actinomycetota</taxon>
        <taxon>Coriobacteriia</taxon>
        <taxon>Coriobacteriales</taxon>
        <taxon>Coriobacteriaceae</taxon>
        <taxon>Enorma</taxon>
    </lineage>
</organism>
<name>A0ABT7V9H5_9ACTN</name>
<keyword evidence="2" id="KW-0472">Membrane</keyword>
<keyword evidence="2" id="KW-0812">Transmembrane</keyword>
<evidence type="ECO:0000256" key="1">
    <source>
        <dbReference type="SAM" id="MobiDB-lite"/>
    </source>
</evidence>
<feature type="transmembrane region" description="Helical" evidence="2">
    <location>
        <begin position="38"/>
        <end position="56"/>
    </location>
</feature>
<dbReference type="Proteomes" id="UP001529421">
    <property type="component" value="Unassembled WGS sequence"/>
</dbReference>
<protein>
    <submittedName>
        <fullName evidence="3">Uncharacterized protein</fullName>
    </submittedName>
</protein>
<sequence length="155" mass="16972">MTDPAFIISFLVLLIFSIYMGFSVGNRVGERALTSRDYWKYNIIAIVCCIVATALLSWVPLLYAVPLGALGGAIAGLKMGFGESVGPWAVHDRVFNVNRKHRDAAGDRKSVERRRRKRTGEAAPDLMSVASDSKQGDTARSGPGTTTSGKRRRKR</sequence>
<reference evidence="4" key="1">
    <citation type="submission" date="2023-06" db="EMBL/GenBank/DDBJ databases">
        <title>Identification and characterization of horizontal gene transfer across gut microbiota members of farm animals based on homology search.</title>
        <authorList>
            <person name="Zeman M."/>
            <person name="Kubasova T."/>
            <person name="Jahodarova E."/>
            <person name="Nykrynova M."/>
            <person name="Rychlik I."/>
        </authorList>
    </citation>
    <scope>NUCLEOTIDE SEQUENCE [LARGE SCALE GENOMIC DNA]</scope>
    <source>
        <strain evidence="4">154_Feed</strain>
    </source>
</reference>
<dbReference type="RefSeq" id="WP_204672760.1">
    <property type="nucleotide sequence ID" value="NZ_JACJKQ010000006.1"/>
</dbReference>
<reference evidence="3 4" key="2">
    <citation type="submission" date="2023-06" db="EMBL/GenBank/DDBJ databases">
        <authorList>
            <person name="Zeman M."/>
            <person name="Kubasova T."/>
            <person name="Jahodarova E."/>
            <person name="Nykrynova M."/>
            <person name="Rychlik I."/>
        </authorList>
    </citation>
    <scope>NUCLEOTIDE SEQUENCE [LARGE SCALE GENOMIC DNA]</scope>
    <source>
        <strain evidence="3 4">154_Feed</strain>
    </source>
</reference>
<evidence type="ECO:0000256" key="2">
    <source>
        <dbReference type="SAM" id="Phobius"/>
    </source>
</evidence>
<dbReference type="EMBL" id="JAUDDZ010000007">
    <property type="protein sequence ID" value="MDM8275131.1"/>
    <property type="molecule type" value="Genomic_DNA"/>
</dbReference>